<reference evidence="1 2" key="1">
    <citation type="journal article" date="2015" name="BMC Genomics">
        <title>Comparative genomics of Fructobacillus spp. and Leuconostoc spp. reveals niche-specific evolution of Fructobacillus spp.</title>
        <authorList>
            <person name="Endo A."/>
            <person name="Tanizawa Y."/>
            <person name="Tanaka N."/>
            <person name="Maeno S."/>
            <person name="Kumar H."/>
            <person name="Shiwa Y."/>
            <person name="Okada S."/>
            <person name="Yoshikawa H."/>
            <person name="Dicks L."/>
            <person name="Nakagawa J."/>
            <person name="Arita M."/>
        </authorList>
    </citation>
    <scope>NUCLEOTIDE SEQUENCE [LARGE SCALE GENOMIC DNA]</scope>
    <source>
        <strain evidence="1 2">JCM 12225</strain>
    </source>
</reference>
<dbReference type="Proteomes" id="UP000253891">
    <property type="component" value="Unassembled WGS sequence"/>
</dbReference>
<gene>
    <name evidence="1" type="ORF">FFIC_260160</name>
</gene>
<evidence type="ECO:0008006" key="3">
    <source>
        <dbReference type="Google" id="ProtNLM"/>
    </source>
</evidence>
<organism evidence="1 2">
    <name type="scientific">Fructobacillus ficulneus</name>
    <dbReference type="NCBI Taxonomy" id="157463"/>
    <lineage>
        <taxon>Bacteria</taxon>
        <taxon>Bacillati</taxon>
        <taxon>Bacillota</taxon>
        <taxon>Bacilli</taxon>
        <taxon>Lactobacillales</taxon>
        <taxon>Lactobacillaceae</taxon>
        <taxon>Fructobacillus</taxon>
    </lineage>
</organism>
<keyword evidence="2" id="KW-1185">Reference proteome</keyword>
<dbReference type="OrthoDB" id="5363652at2"/>
<dbReference type="STRING" id="157463.GCA_001047075_00819"/>
<proteinExistence type="predicted"/>
<evidence type="ECO:0000313" key="1">
    <source>
        <dbReference type="EMBL" id="GAO99902.1"/>
    </source>
</evidence>
<sequence>MNSNIDGRTLLSPVFINYNFTYILNNILFPHPKSTWMEQIEIIQTKHNISIESYDTAIRTLKSYSYYTLVNGYQMVLETYPNSEIFIEGITIEQLGRIQSIESNISALLLHQIIVVEKYFKTLFQYQITLAFGEKHNEYLNPRKYSTTAKEDRLNIIKKLKLTVNSDKRVSSSLKKYRKEGNVPPWILVNDITFGRFREWYAISPFEVKKGLMEELNINMTKSSKENEFYQEIEFFSISMKYLLDFRNGLAHGDIINKIYPRVDNNINHLNKFYGPNVISDSEYNNGLGRKDIYGLLLILGIFLPSQEIVIFRELLESYLQLLEKEFLPLSDSRTRRILGGLPSNIMDKLNLIFGKQNYKFSSNEFEEDFDGAH</sequence>
<name>A0A0K8MHE6_9LACO</name>
<evidence type="ECO:0000313" key="2">
    <source>
        <dbReference type="Proteomes" id="UP000253891"/>
    </source>
</evidence>
<dbReference type="InterPro" id="IPR011664">
    <property type="entry name" value="Abi_system_AbiD/AbiF-like"/>
</dbReference>
<dbReference type="AlphaFoldDB" id="A0A0K8MHE6"/>
<accession>A0A0K8MHE6</accession>
<dbReference type="Pfam" id="PF07751">
    <property type="entry name" value="Abi_2"/>
    <property type="match status" value="1"/>
</dbReference>
<dbReference type="EMBL" id="DF968003">
    <property type="protein sequence ID" value="GAO99902.1"/>
    <property type="molecule type" value="Genomic_DNA"/>
</dbReference>
<dbReference type="RefSeq" id="WP_061993270.1">
    <property type="nucleotide sequence ID" value="NZ_DF968003.1"/>
</dbReference>
<protein>
    <recommendedName>
        <fullName evidence="3">Abi-like protein</fullName>
    </recommendedName>
</protein>